<proteinExistence type="inferred from homology"/>
<evidence type="ECO:0000256" key="2">
    <source>
        <dbReference type="ARBA" id="ARBA00023175"/>
    </source>
</evidence>
<gene>
    <name evidence="5" type="ORF">PILCRDRAFT_12745</name>
</gene>
<comment type="caution">
    <text evidence="3">Lacks conserved residue(s) required for the propagation of feature annotation.</text>
</comment>
<reference evidence="5 6" key="1">
    <citation type="submission" date="2014-04" db="EMBL/GenBank/DDBJ databases">
        <authorList>
            <consortium name="DOE Joint Genome Institute"/>
            <person name="Kuo A."/>
            <person name="Tarkka M."/>
            <person name="Buscot F."/>
            <person name="Kohler A."/>
            <person name="Nagy L.G."/>
            <person name="Floudas D."/>
            <person name="Copeland A."/>
            <person name="Barry K.W."/>
            <person name="Cichocki N."/>
            <person name="Veneault-Fourrey C."/>
            <person name="LaButti K."/>
            <person name="Lindquist E.A."/>
            <person name="Lipzen A."/>
            <person name="Lundell T."/>
            <person name="Morin E."/>
            <person name="Murat C."/>
            <person name="Sun H."/>
            <person name="Tunlid A."/>
            <person name="Henrissat B."/>
            <person name="Grigoriev I.V."/>
            <person name="Hibbett D.S."/>
            <person name="Martin F."/>
            <person name="Nordberg H.P."/>
            <person name="Cantor M.N."/>
            <person name="Hua S.X."/>
        </authorList>
    </citation>
    <scope>NUCLEOTIDE SEQUENCE [LARGE SCALE GENOMIC DNA]</scope>
    <source>
        <strain evidence="5 6">F 1598</strain>
    </source>
</reference>
<dbReference type="OrthoDB" id="2975436at2759"/>
<dbReference type="AlphaFoldDB" id="A0A0C3ARD5"/>
<reference evidence="6" key="2">
    <citation type="submission" date="2015-01" db="EMBL/GenBank/DDBJ databases">
        <title>Evolutionary Origins and Diversification of the Mycorrhizal Mutualists.</title>
        <authorList>
            <consortium name="DOE Joint Genome Institute"/>
            <consortium name="Mycorrhizal Genomics Consortium"/>
            <person name="Kohler A."/>
            <person name="Kuo A."/>
            <person name="Nagy L.G."/>
            <person name="Floudas D."/>
            <person name="Copeland A."/>
            <person name="Barry K.W."/>
            <person name="Cichocki N."/>
            <person name="Veneault-Fourrey C."/>
            <person name="LaButti K."/>
            <person name="Lindquist E.A."/>
            <person name="Lipzen A."/>
            <person name="Lundell T."/>
            <person name="Morin E."/>
            <person name="Murat C."/>
            <person name="Riley R."/>
            <person name="Ohm R."/>
            <person name="Sun H."/>
            <person name="Tunlid A."/>
            <person name="Henrissat B."/>
            <person name="Grigoriev I.V."/>
            <person name="Hibbett D.S."/>
            <person name="Martin F."/>
        </authorList>
    </citation>
    <scope>NUCLEOTIDE SEQUENCE [LARGE SCALE GENOMIC DNA]</scope>
    <source>
        <strain evidence="6">F 1598</strain>
    </source>
</reference>
<dbReference type="PANTHER" id="PTHR46049:SF5">
    <property type="entry name" value="PLECKSTRIN HOMOLOGY DOMAIN-CONTAINING FAMILY H MEMBER 3"/>
    <property type="match status" value="1"/>
</dbReference>
<dbReference type="Pfam" id="PF00063">
    <property type="entry name" value="Myosin_head"/>
    <property type="match status" value="1"/>
</dbReference>
<name>A0A0C3ARD5_PILCF</name>
<evidence type="ECO:0000313" key="5">
    <source>
        <dbReference type="EMBL" id="KIM76508.1"/>
    </source>
</evidence>
<dbReference type="InterPro" id="IPR027417">
    <property type="entry name" value="P-loop_NTPase"/>
</dbReference>
<dbReference type="GO" id="GO:0016459">
    <property type="term" value="C:myosin complex"/>
    <property type="evidence" value="ECO:0007669"/>
    <property type="project" value="UniProtKB-KW"/>
</dbReference>
<dbReference type="SUPFAM" id="SSF52540">
    <property type="entry name" value="P-loop containing nucleoside triphosphate hydrolases"/>
    <property type="match status" value="1"/>
</dbReference>
<keyword evidence="3" id="KW-0009">Actin-binding</keyword>
<dbReference type="InterPro" id="IPR001609">
    <property type="entry name" value="Myosin_head_motor_dom-like"/>
</dbReference>
<dbReference type="PROSITE" id="PS51456">
    <property type="entry name" value="MYOSIN_MOTOR"/>
    <property type="match status" value="1"/>
</dbReference>
<accession>A0A0C3ARD5</accession>
<dbReference type="GO" id="GO:0005524">
    <property type="term" value="F:ATP binding"/>
    <property type="evidence" value="ECO:0007669"/>
    <property type="project" value="InterPro"/>
</dbReference>
<evidence type="ECO:0000256" key="3">
    <source>
        <dbReference type="PROSITE-ProRule" id="PRU00782"/>
    </source>
</evidence>
<dbReference type="GO" id="GO:0003779">
    <property type="term" value="F:actin binding"/>
    <property type="evidence" value="ECO:0007669"/>
    <property type="project" value="UniProtKB-KW"/>
</dbReference>
<dbReference type="InterPro" id="IPR051724">
    <property type="entry name" value="Actin_motor_Myosin"/>
</dbReference>
<sequence>MPSFLSLIHLEMPKLPSTQTLPDTAITWNFISMTGHISSAKILAYALDKSRLNRLSHEERSFHVFYQFIAGATPEKRDHFHLEDPLDYAPLTSSGCYHLPVGPFSNDSIAMDELHAAMRTLDPDLPTYVQYNIDQRNASKGNMHQLAKQFGQ</sequence>
<protein>
    <recommendedName>
        <fullName evidence="4">Myosin motor domain-containing protein</fullName>
    </recommendedName>
</protein>
<dbReference type="STRING" id="765440.A0A0C3ARD5"/>
<comment type="similarity">
    <text evidence="3">Belongs to the TRAFAC class myosin-kinesin ATPase superfamily. Myosin family.</text>
</comment>
<dbReference type="InParanoid" id="A0A0C3ARD5"/>
<dbReference type="InterPro" id="IPR036961">
    <property type="entry name" value="Kinesin_motor_dom_sf"/>
</dbReference>
<evidence type="ECO:0000313" key="6">
    <source>
        <dbReference type="Proteomes" id="UP000054166"/>
    </source>
</evidence>
<dbReference type="Proteomes" id="UP000054166">
    <property type="component" value="Unassembled WGS sequence"/>
</dbReference>
<feature type="domain" description="Myosin motor" evidence="4">
    <location>
        <begin position="1"/>
        <end position="152"/>
    </location>
</feature>
<dbReference type="HOGENOM" id="CLU_1723083_0_0_1"/>
<dbReference type="Gene3D" id="3.40.850.10">
    <property type="entry name" value="Kinesin motor domain"/>
    <property type="match status" value="1"/>
</dbReference>
<keyword evidence="1 3" id="KW-0518">Myosin</keyword>
<dbReference type="GO" id="GO:0003774">
    <property type="term" value="F:cytoskeletal motor activity"/>
    <property type="evidence" value="ECO:0007669"/>
    <property type="project" value="InterPro"/>
</dbReference>
<keyword evidence="2" id="KW-0505">Motor protein</keyword>
<keyword evidence="6" id="KW-1185">Reference proteome</keyword>
<evidence type="ECO:0000256" key="1">
    <source>
        <dbReference type="ARBA" id="ARBA00023123"/>
    </source>
</evidence>
<dbReference type="EMBL" id="KN833034">
    <property type="protein sequence ID" value="KIM76508.1"/>
    <property type="molecule type" value="Genomic_DNA"/>
</dbReference>
<evidence type="ECO:0000259" key="4">
    <source>
        <dbReference type="PROSITE" id="PS51456"/>
    </source>
</evidence>
<dbReference type="PANTHER" id="PTHR46049">
    <property type="entry name" value="AGAP003327-PA"/>
    <property type="match status" value="1"/>
</dbReference>
<organism evidence="5 6">
    <name type="scientific">Piloderma croceum (strain F 1598)</name>
    <dbReference type="NCBI Taxonomy" id="765440"/>
    <lineage>
        <taxon>Eukaryota</taxon>
        <taxon>Fungi</taxon>
        <taxon>Dikarya</taxon>
        <taxon>Basidiomycota</taxon>
        <taxon>Agaricomycotina</taxon>
        <taxon>Agaricomycetes</taxon>
        <taxon>Agaricomycetidae</taxon>
        <taxon>Atheliales</taxon>
        <taxon>Atheliaceae</taxon>
        <taxon>Piloderma</taxon>
    </lineage>
</organism>